<evidence type="ECO:0000313" key="7">
    <source>
        <dbReference type="Proteomes" id="UP000800040"/>
    </source>
</evidence>
<dbReference type="AlphaFoldDB" id="A0A6A5KBI6"/>
<dbReference type="GO" id="GO:0008270">
    <property type="term" value="F:zinc ion binding"/>
    <property type="evidence" value="ECO:0007669"/>
    <property type="project" value="UniProtKB-KW"/>
</dbReference>
<dbReference type="Pfam" id="PF01753">
    <property type="entry name" value="zf-MYND"/>
    <property type="match status" value="1"/>
</dbReference>
<proteinExistence type="predicted"/>
<evidence type="ECO:0000256" key="2">
    <source>
        <dbReference type="ARBA" id="ARBA00022771"/>
    </source>
</evidence>
<dbReference type="InterPro" id="IPR002893">
    <property type="entry name" value="Znf_MYND"/>
</dbReference>
<gene>
    <name evidence="6" type="ORF">BDW02DRAFT_568166</name>
</gene>
<reference evidence="6" key="1">
    <citation type="submission" date="2020-01" db="EMBL/GenBank/DDBJ databases">
        <authorList>
            <consortium name="DOE Joint Genome Institute"/>
            <person name="Haridas S."/>
            <person name="Albert R."/>
            <person name="Binder M."/>
            <person name="Bloem J."/>
            <person name="Labutti K."/>
            <person name="Salamov A."/>
            <person name="Andreopoulos B."/>
            <person name="Baker S.E."/>
            <person name="Barry K."/>
            <person name="Bills G."/>
            <person name="Bluhm B.H."/>
            <person name="Cannon C."/>
            <person name="Castanera R."/>
            <person name="Culley D.E."/>
            <person name="Daum C."/>
            <person name="Ezra D."/>
            <person name="Gonzalez J.B."/>
            <person name="Henrissat B."/>
            <person name="Kuo A."/>
            <person name="Liang C."/>
            <person name="Lipzen A."/>
            <person name="Lutzoni F."/>
            <person name="Magnuson J."/>
            <person name="Mondo S."/>
            <person name="Nolan M."/>
            <person name="Ohm R."/>
            <person name="Pangilinan J."/>
            <person name="Park H.-J."/>
            <person name="Ramirez L."/>
            <person name="Alfaro M."/>
            <person name="Sun H."/>
            <person name="Tritt A."/>
            <person name="Yoshinaga Y."/>
            <person name="Zwiers L.-H."/>
            <person name="Turgeon B.G."/>
            <person name="Goodwin S.B."/>
            <person name="Spatafora J.W."/>
            <person name="Crous P.W."/>
            <person name="Grigoriev I.V."/>
        </authorList>
    </citation>
    <scope>NUCLEOTIDE SEQUENCE</scope>
    <source>
        <strain evidence="6">P77</strain>
    </source>
</reference>
<accession>A0A6A5KBI6</accession>
<keyword evidence="7" id="KW-1185">Reference proteome</keyword>
<keyword evidence="3" id="KW-0862">Zinc</keyword>
<evidence type="ECO:0000259" key="5">
    <source>
        <dbReference type="PROSITE" id="PS50865"/>
    </source>
</evidence>
<dbReference type="Proteomes" id="UP000800040">
    <property type="component" value="Unassembled WGS sequence"/>
</dbReference>
<sequence>MPKATPQCTKCLKTAPESGLETLQRCSKCKTTHYCSRECQPNDWKAHKKICCKKQSNHNNSTYSAPRLNDLDLHVRNPFTRLDEGTYLHDRPERDVYKLLIDAFRMRLEDEKKYENRNTPRSIYSGALSSIVPFRRFLDLAATRPRLLPAWWTAEKRAECEAFGESGAWNDLRRRVSMEQMREHYGDSGAHVQLRLLAEFVYGLGLTGKDGTATRKQMRQMEEDGGPADSPPVGVRVVEMDVSSLFNTGRW</sequence>
<dbReference type="Gene3D" id="6.10.140.2220">
    <property type="match status" value="1"/>
</dbReference>
<dbReference type="EMBL" id="ML975289">
    <property type="protein sequence ID" value="KAF1835285.1"/>
    <property type="molecule type" value="Genomic_DNA"/>
</dbReference>
<organism evidence="6 7">
    <name type="scientific">Decorospora gaudefroyi</name>
    <dbReference type="NCBI Taxonomy" id="184978"/>
    <lineage>
        <taxon>Eukaryota</taxon>
        <taxon>Fungi</taxon>
        <taxon>Dikarya</taxon>
        <taxon>Ascomycota</taxon>
        <taxon>Pezizomycotina</taxon>
        <taxon>Dothideomycetes</taxon>
        <taxon>Pleosporomycetidae</taxon>
        <taxon>Pleosporales</taxon>
        <taxon>Pleosporineae</taxon>
        <taxon>Pleosporaceae</taxon>
        <taxon>Decorospora</taxon>
    </lineage>
</organism>
<evidence type="ECO:0000256" key="3">
    <source>
        <dbReference type="ARBA" id="ARBA00022833"/>
    </source>
</evidence>
<evidence type="ECO:0000313" key="6">
    <source>
        <dbReference type="EMBL" id="KAF1835285.1"/>
    </source>
</evidence>
<dbReference type="SUPFAM" id="SSF144232">
    <property type="entry name" value="HIT/MYND zinc finger-like"/>
    <property type="match status" value="1"/>
</dbReference>
<keyword evidence="1" id="KW-0479">Metal-binding</keyword>
<dbReference type="OrthoDB" id="432970at2759"/>
<dbReference type="PROSITE" id="PS50865">
    <property type="entry name" value="ZF_MYND_2"/>
    <property type="match status" value="1"/>
</dbReference>
<name>A0A6A5KBI6_9PLEO</name>
<feature type="domain" description="MYND-type" evidence="5">
    <location>
        <begin position="8"/>
        <end position="51"/>
    </location>
</feature>
<keyword evidence="2 4" id="KW-0863">Zinc-finger</keyword>
<protein>
    <recommendedName>
        <fullName evidence="5">MYND-type domain-containing protein</fullName>
    </recommendedName>
</protein>
<evidence type="ECO:0000256" key="4">
    <source>
        <dbReference type="PROSITE-ProRule" id="PRU00134"/>
    </source>
</evidence>
<evidence type="ECO:0000256" key="1">
    <source>
        <dbReference type="ARBA" id="ARBA00022723"/>
    </source>
</evidence>